<evidence type="ECO:0000313" key="4">
    <source>
        <dbReference type="Proteomes" id="UP000494105"/>
    </source>
</evidence>
<evidence type="ECO:0000256" key="1">
    <source>
        <dbReference type="SAM" id="MobiDB-lite"/>
    </source>
</evidence>
<dbReference type="Proteomes" id="UP000494116">
    <property type="component" value="Unassembled WGS sequence"/>
</dbReference>
<dbReference type="EMBL" id="CADIJS010000004">
    <property type="protein sequence ID" value="CAB3725869.1"/>
    <property type="molecule type" value="Genomic_DNA"/>
</dbReference>
<evidence type="ECO:0000313" key="2">
    <source>
        <dbReference type="EMBL" id="CAB3725869.1"/>
    </source>
</evidence>
<dbReference type="EMBL" id="CADILD010000004">
    <property type="protein sequence ID" value="CAB3919621.1"/>
    <property type="molecule type" value="Genomic_DNA"/>
</dbReference>
<dbReference type="Proteomes" id="UP000494105">
    <property type="component" value="Unassembled WGS sequence"/>
</dbReference>
<evidence type="ECO:0000313" key="3">
    <source>
        <dbReference type="EMBL" id="CAB3919621.1"/>
    </source>
</evidence>
<evidence type="ECO:0000313" key="5">
    <source>
        <dbReference type="Proteomes" id="UP000494116"/>
    </source>
</evidence>
<feature type="region of interest" description="Disordered" evidence="1">
    <location>
        <begin position="46"/>
        <end position="69"/>
    </location>
</feature>
<reference evidence="4 5" key="1">
    <citation type="submission" date="2020-04" db="EMBL/GenBank/DDBJ databases">
        <authorList>
            <person name="De Canck E."/>
        </authorList>
    </citation>
    <scope>NUCLEOTIDE SEQUENCE [LARGE SCALE GENOMIC DNA]</scope>
    <source>
        <strain evidence="3 4">LMG 1861</strain>
        <strain evidence="2 5">LMG 1873</strain>
    </source>
</reference>
<organism evidence="3 4">
    <name type="scientific">Achromobacter piechaudii</name>
    <dbReference type="NCBI Taxonomy" id="72556"/>
    <lineage>
        <taxon>Bacteria</taxon>
        <taxon>Pseudomonadati</taxon>
        <taxon>Pseudomonadota</taxon>
        <taxon>Betaproteobacteria</taxon>
        <taxon>Burkholderiales</taxon>
        <taxon>Alcaligenaceae</taxon>
        <taxon>Achromobacter</taxon>
    </lineage>
</organism>
<name>A0A6S7ERW5_9BURK</name>
<protein>
    <recommendedName>
        <fullName evidence="6">Cellulose biosynthesis protein BcsF</fullName>
    </recommendedName>
</protein>
<dbReference type="RefSeq" id="WP_050729102.1">
    <property type="nucleotide sequence ID" value="NZ_CADIJS010000004.1"/>
</dbReference>
<dbReference type="AlphaFoldDB" id="A0A6S7ERW5"/>
<keyword evidence="5" id="KW-1185">Reference proteome</keyword>
<sequence length="69" mass="7301">MSWLTLIVVGFIAAALGAVLLRQPGVALYDWFASRRTLRRTAARASVIPPAPRAPAHAVKHPDAAPATS</sequence>
<gene>
    <name evidence="3" type="ORF">LMG1861_05305</name>
    <name evidence="2" type="ORF">LMG1873_04352</name>
</gene>
<evidence type="ECO:0008006" key="6">
    <source>
        <dbReference type="Google" id="ProtNLM"/>
    </source>
</evidence>
<accession>A0A6S7ERW5</accession>
<proteinExistence type="predicted"/>